<protein>
    <recommendedName>
        <fullName evidence="4">DUF4421 domain-containing protein</fullName>
    </recommendedName>
</protein>
<dbReference type="AlphaFoldDB" id="A0A174DLY6"/>
<name>A0A174DLY6_9BACE</name>
<accession>A0A174DLY6</accession>
<reference evidence="2 3" key="1">
    <citation type="submission" date="2015-09" db="EMBL/GenBank/DDBJ databases">
        <authorList>
            <consortium name="Pathogen Informatics"/>
        </authorList>
    </citation>
    <scope>NUCLEOTIDE SEQUENCE [LARGE SCALE GENOMIC DNA]</scope>
    <source>
        <strain evidence="2 3">2789STDY5608840</strain>
    </source>
</reference>
<evidence type="ECO:0008006" key="4">
    <source>
        <dbReference type="Google" id="ProtNLM"/>
    </source>
</evidence>
<dbReference type="STRING" id="338188.ERS852397_01656"/>
<dbReference type="InterPro" id="IPR025535">
    <property type="entry name" value="DUF4421"/>
</dbReference>
<gene>
    <name evidence="2" type="ORF">ERS852397_01656</name>
</gene>
<sequence>MKGRTFVKQKTFPTVIRNRMVRQLVLYISLLVSFSLQAQSEKAGITVNDSIQEDSVTTPKPSAFKRAIKKFMNFSDFDTLYISPNRYNYALMATHFSNFEYYSVTSEFPQPQKLSFSPNPHNKIGLYFGWRWIFLGWSVDIDDIYRKTNRKNKGTEFDLSLYSSKLGVDIFYRRTGNNYKIHKIRGFYDEIPSDYSEDFSGLKVDIKGLNLYYIFNNRKFSYPAAFSQSTNQRRNAGTFIAGFSISKHNLDFDYQQLPAYIQERMNPGMKVNKIKYTNANISFGYAYNWVFARNCLACLSLTPAIAYKASDVDAETQEGKAWYSKFNLDFLLRAGVVYNNGKYFVGTSFVGKNYNYHRNNFSLDNGFGTLQVYVGFNFHLRKEYRKKETKREY</sequence>
<proteinExistence type="predicted"/>
<organism evidence="2 3">
    <name type="scientific">Bacteroides finegoldii</name>
    <dbReference type="NCBI Taxonomy" id="338188"/>
    <lineage>
        <taxon>Bacteria</taxon>
        <taxon>Pseudomonadati</taxon>
        <taxon>Bacteroidota</taxon>
        <taxon>Bacteroidia</taxon>
        <taxon>Bacteroidales</taxon>
        <taxon>Bacteroidaceae</taxon>
        <taxon>Bacteroides</taxon>
    </lineage>
</organism>
<dbReference type="Proteomes" id="UP000095517">
    <property type="component" value="Unassembled WGS sequence"/>
</dbReference>
<feature type="chain" id="PRO_5008020099" description="DUF4421 domain-containing protein" evidence="1">
    <location>
        <begin position="39"/>
        <end position="393"/>
    </location>
</feature>
<feature type="signal peptide" evidence="1">
    <location>
        <begin position="1"/>
        <end position="38"/>
    </location>
</feature>
<keyword evidence="1" id="KW-0732">Signal</keyword>
<evidence type="ECO:0000313" key="3">
    <source>
        <dbReference type="Proteomes" id="UP000095517"/>
    </source>
</evidence>
<evidence type="ECO:0000256" key="1">
    <source>
        <dbReference type="SAM" id="SignalP"/>
    </source>
</evidence>
<evidence type="ECO:0000313" key="2">
    <source>
        <dbReference type="EMBL" id="CUO25339.1"/>
    </source>
</evidence>
<dbReference type="Pfam" id="PF14391">
    <property type="entry name" value="DUF4421"/>
    <property type="match status" value="1"/>
</dbReference>
<dbReference type="EMBL" id="CYZH01000007">
    <property type="protein sequence ID" value="CUO25339.1"/>
    <property type="molecule type" value="Genomic_DNA"/>
</dbReference>